<accession>A0AAV7QUL1</accession>
<comment type="caution">
    <text evidence="1">The sequence shown here is derived from an EMBL/GenBank/DDBJ whole genome shotgun (WGS) entry which is preliminary data.</text>
</comment>
<organism evidence="1 2">
    <name type="scientific">Pleurodeles waltl</name>
    <name type="common">Iberian ribbed newt</name>
    <dbReference type="NCBI Taxonomy" id="8319"/>
    <lineage>
        <taxon>Eukaryota</taxon>
        <taxon>Metazoa</taxon>
        <taxon>Chordata</taxon>
        <taxon>Craniata</taxon>
        <taxon>Vertebrata</taxon>
        <taxon>Euteleostomi</taxon>
        <taxon>Amphibia</taxon>
        <taxon>Batrachia</taxon>
        <taxon>Caudata</taxon>
        <taxon>Salamandroidea</taxon>
        <taxon>Salamandridae</taxon>
        <taxon>Pleurodelinae</taxon>
        <taxon>Pleurodeles</taxon>
    </lineage>
</organism>
<evidence type="ECO:0000313" key="2">
    <source>
        <dbReference type="Proteomes" id="UP001066276"/>
    </source>
</evidence>
<proteinExistence type="predicted"/>
<dbReference type="Proteomes" id="UP001066276">
    <property type="component" value="Chromosome 6"/>
</dbReference>
<name>A0AAV7QUL1_PLEWA</name>
<dbReference type="EMBL" id="JANPWB010000010">
    <property type="protein sequence ID" value="KAJ1142128.1"/>
    <property type="molecule type" value="Genomic_DNA"/>
</dbReference>
<keyword evidence="2" id="KW-1185">Reference proteome</keyword>
<reference evidence="1" key="1">
    <citation type="journal article" date="2022" name="bioRxiv">
        <title>Sequencing and chromosome-scale assembly of the giantPleurodeles waltlgenome.</title>
        <authorList>
            <person name="Brown T."/>
            <person name="Elewa A."/>
            <person name="Iarovenko S."/>
            <person name="Subramanian E."/>
            <person name="Araus A.J."/>
            <person name="Petzold A."/>
            <person name="Susuki M."/>
            <person name="Suzuki K.-i.T."/>
            <person name="Hayashi T."/>
            <person name="Toyoda A."/>
            <person name="Oliveira C."/>
            <person name="Osipova E."/>
            <person name="Leigh N.D."/>
            <person name="Simon A."/>
            <person name="Yun M.H."/>
        </authorList>
    </citation>
    <scope>NUCLEOTIDE SEQUENCE</scope>
    <source>
        <strain evidence="1">20211129_DDA</strain>
        <tissue evidence="1">Liver</tissue>
    </source>
</reference>
<evidence type="ECO:0000313" key="1">
    <source>
        <dbReference type="EMBL" id="KAJ1142128.1"/>
    </source>
</evidence>
<gene>
    <name evidence="1" type="ORF">NDU88_008455</name>
</gene>
<sequence length="95" mass="9452">MGASGTSTAVRDAGSFVRAVAPRLGLPAAAFLEETEGGDPAGGVCCDHARPLAAAALEWASTVVLVIGHLTDLGALARLCCPRTSGDLGRPLGLP</sequence>
<dbReference type="AlphaFoldDB" id="A0AAV7QUL1"/>
<protein>
    <submittedName>
        <fullName evidence="1">Uncharacterized protein</fullName>
    </submittedName>
</protein>